<dbReference type="PANTHER" id="PTHR30204:SF93">
    <property type="entry name" value="HTH MERR-TYPE DOMAIN-CONTAINING PROTEIN"/>
    <property type="match status" value="1"/>
</dbReference>
<dbReference type="GO" id="GO:0003677">
    <property type="term" value="F:DNA binding"/>
    <property type="evidence" value="ECO:0007669"/>
    <property type="project" value="UniProtKB-KW"/>
</dbReference>
<dbReference type="InterPro" id="IPR000551">
    <property type="entry name" value="MerR-type_HTH_dom"/>
</dbReference>
<gene>
    <name evidence="3" type="ORF">FYJ87_03865</name>
</gene>
<dbReference type="EMBL" id="VSZI01000001">
    <property type="protein sequence ID" value="TYR20125.1"/>
    <property type="molecule type" value="Genomic_DNA"/>
</dbReference>
<protein>
    <submittedName>
        <fullName evidence="3">MerR family transcriptional regulator</fullName>
    </submittedName>
</protein>
<dbReference type="CDD" id="cd00592">
    <property type="entry name" value="HTH_MerR-like"/>
    <property type="match status" value="1"/>
</dbReference>
<keyword evidence="1" id="KW-0238">DNA-binding</keyword>
<dbReference type="PANTHER" id="PTHR30204">
    <property type="entry name" value="REDOX-CYCLING DRUG-SENSING TRANSCRIPTIONAL ACTIVATOR SOXR"/>
    <property type="match status" value="1"/>
</dbReference>
<dbReference type="RefSeq" id="WP_148811821.1">
    <property type="nucleotide sequence ID" value="NZ_VSZI01000001.1"/>
</dbReference>
<dbReference type="InterPro" id="IPR047057">
    <property type="entry name" value="MerR_fam"/>
</dbReference>
<evidence type="ECO:0000256" key="1">
    <source>
        <dbReference type="ARBA" id="ARBA00023125"/>
    </source>
</evidence>
<evidence type="ECO:0000313" key="4">
    <source>
        <dbReference type="Proteomes" id="UP000324726"/>
    </source>
</evidence>
<name>A0A5D4FY07_9CORY</name>
<sequence>MRISDVAAAAGCSVRSVRHLHEIGAVAEPSRTSGNYRDYSVKDLAAVVRARALIDAGVPVADVGATDTEDLKNAVSRSLYLLDRRIAHLQQQRERLSMLAANPTGTPKELRGKLRGVIEDEQALQRELDAWDLMAFTGVATAATWEQLRRNLDDPHCVRSEREVRRLWSLLGELRPRDNAVRSITGKLRALLPKGVLRDILPTLRHSSVPLTAGDVPTRGAQRVVLKELAEQFDA</sequence>
<dbReference type="PROSITE" id="PS50937">
    <property type="entry name" value="HTH_MERR_2"/>
    <property type="match status" value="1"/>
</dbReference>
<dbReference type="SMART" id="SM00422">
    <property type="entry name" value="HTH_MERR"/>
    <property type="match status" value="1"/>
</dbReference>
<dbReference type="InterPro" id="IPR009061">
    <property type="entry name" value="DNA-bd_dom_put_sf"/>
</dbReference>
<dbReference type="SUPFAM" id="SSF46955">
    <property type="entry name" value="Putative DNA-binding domain"/>
    <property type="match status" value="1"/>
</dbReference>
<reference evidence="3 4" key="1">
    <citation type="submission" date="2019-08" db="EMBL/GenBank/DDBJ databases">
        <title>Draft genome of C. urealyticum strain VH4248.</title>
        <authorList>
            <person name="Navas J."/>
        </authorList>
    </citation>
    <scope>NUCLEOTIDE SEQUENCE [LARGE SCALE GENOMIC DNA]</scope>
    <source>
        <strain evidence="3 4">VH4248</strain>
    </source>
</reference>
<organism evidence="3 4">
    <name type="scientific">Corynebacterium urealyticum</name>
    <dbReference type="NCBI Taxonomy" id="43771"/>
    <lineage>
        <taxon>Bacteria</taxon>
        <taxon>Bacillati</taxon>
        <taxon>Actinomycetota</taxon>
        <taxon>Actinomycetes</taxon>
        <taxon>Mycobacteriales</taxon>
        <taxon>Corynebacteriaceae</taxon>
        <taxon>Corynebacterium</taxon>
    </lineage>
</organism>
<evidence type="ECO:0000259" key="2">
    <source>
        <dbReference type="PROSITE" id="PS50937"/>
    </source>
</evidence>
<feature type="domain" description="HTH merR-type" evidence="2">
    <location>
        <begin position="1"/>
        <end position="65"/>
    </location>
</feature>
<dbReference type="AlphaFoldDB" id="A0A5D4FY07"/>
<dbReference type="Proteomes" id="UP000324726">
    <property type="component" value="Unassembled WGS sequence"/>
</dbReference>
<proteinExistence type="predicted"/>
<dbReference type="GO" id="GO:0003700">
    <property type="term" value="F:DNA-binding transcription factor activity"/>
    <property type="evidence" value="ECO:0007669"/>
    <property type="project" value="InterPro"/>
</dbReference>
<evidence type="ECO:0000313" key="3">
    <source>
        <dbReference type="EMBL" id="TYR20125.1"/>
    </source>
</evidence>
<accession>A0A5D4FY07</accession>
<dbReference type="Pfam" id="PF13411">
    <property type="entry name" value="MerR_1"/>
    <property type="match status" value="1"/>
</dbReference>
<comment type="caution">
    <text evidence="3">The sequence shown here is derived from an EMBL/GenBank/DDBJ whole genome shotgun (WGS) entry which is preliminary data.</text>
</comment>
<dbReference type="Gene3D" id="1.10.1660.10">
    <property type="match status" value="1"/>
</dbReference>